<dbReference type="AlphaFoldDB" id="A0A1M6IY82"/>
<name>A0A1M6IY82_PSEXY</name>
<gene>
    <name evidence="2" type="ORF">SAMN02745725_02443</name>
</gene>
<dbReference type="EMBL" id="FQYQ01000020">
    <property type="protein sequence ID" value="SHJ39405.1"/>
    <property type="molecule type" value="Genomic_DNA"/>
</dbReference>
<protein>
    <submittedName>
        <fullName evidence="2">Uncharacterized protein</fullName>
    </submittedName>
</protein>
<reference evidence="2 3" key="1">
    <citation type="submission" date="2016-11" db="EMBL/GenBank/DDBJ databases">
        <authorList>
            <person name="Jaros S."/>
            <person name="Januszkiewicz K."/>
            <person name="Wedrychowicz H."/>
        </authorList>
    </citation>
    <scope>NUCLEOTIDE SEQUENCE [LARGE SCALE GENOMIC DNA]</scope>
    <source>
        <strain evidence="2 3">DSM 14809</strain>
    </source>
</reference>
<proteinExistence type="predicted"/>
<keyword evidence="1" id="KW-0472">Membrane</keyword>
<keyword evidence="1" id="KW-1133">Transmembrane helix</keyword>
<feature type="transmembrane region" description="Helical" evidence="1">
    <location>
        <begin position="6"/>
        <end position="24"/>
    </location>
</feature>
<keyword evidence="3" id="KW-1185">Reference proteome</keyword>
<sequence length="39" mass="4416">MFENILIGVFAVIIIGGAVVAWWIENGPEKKDKDDKRNE</sequence>
<evidence type="ECO:0000256" key="1">
    <source>
        <dbReference type="SAM" id="Phobius"/>
    </source>
</evidence>
<accession>A0A1M6IY82</accession>
<evidence type="ECO:0000313" key="2">
    <source>
        <dbReference type="EMBL" id="SHJ39405.1"/>
    </source>
</evidence>
<organism evidence="2 3">
    <name type="scientific">Pseudobutyrivibrio xylanivorans DSM 14809</name>
    <dbReference type="NCBI Taxonomy" id="1123012"/>
    <lineage>
        <taxon>Bacteria</taxon>
        <taxon>Bacillati</taxon>
        <taxon>Bacillota</taxon>
        <taxon>Clostridia</taxon>
        <taxon>Lachnospirales</taxon>
        <taxon>Lachnospiraceae</taxon>
        <taxon>Pseudobutyrivibrio</taxon>
    </lineage>
</organism>
<dbReference type="Proteomes" id="UP000184185">
    <property type="component" value="Unassembled WGS sequence"/>
</dbReference>
<keyword evidence="1" id="KW-0812">Transmembrane</keyword>
<evidence type="ECO:0000313" key="3">
    <source>
        <dbReference type="Proteomes" id="UP000184185"/>
    </source>
</evidence>